<name>A0A7W9BDH2_9SPHN</name>
<keyword evidence="5" id="KW-1185">Reference proteome</keyword>
<dbReference type="PROSITE" id="PS51257">
    <property type="entry name" value="PROKAR_LIPOPROTEIN"/>
    <property type="match status" value="1"/>
</dbReference>
<evidence type="ECO:0000313" key="5">
    <source>
        <dbReference type="Proteomes" id="UP000546200"/>
    </source>
</evidence>
<proteinExistence type="predicted"/>
<reference evidence="4 5" key="1">
    <citation type="submission" date="2020-08" db="EMBL/GenBank/DDBJ databases">
        <title>Genomic Encyclopedia of Type Strains, Phase IV (KMG-IV): sequencing the most valuable type-strain genomes for metagenomic binning, comparative biology and taxonomic classification.</title>
        <authorList>
            <person name="Goeker M."/>
        </authorList>
    </citation>
    <scope>NUCLEOTIDE SEQUENCE [LARGE SCALE GENOMIC DNA]</scope>
    <source>
        <strain evidence="4 5">DSM 100044</strain>
    </source>
</reference>
<keyword evidence="2" id="KW-0732">Signal</keyword>
<gene>
    <name evidence="4" type="ORF">FHS94_002014</name>
</gene>
<evidence type="ECO:0000256" key="2">
    <source>
        <dbReference type="SAM" id="SignalP"/>
    </source>
</evidence>
<dbReference type="InterPro" id="IPR018247">
    <property type="entry name" value="EF_Hand_1_Ca_BS"/>
</dbReference>
<dbReference type="InterPro" id="IPR002048">
    <property type="entry name" value="EF_hand_dom"/>
</dbReference>
<dbReference type="Pfam" id="PF13202">
    <property type="entry name" value="EF-hand_5"/>
    <property type="match status" value="3"/>
</dbReference>
<protein>
    <recommendedName>
        <fullName evidence="3">EF-hand domain-containing protein</fullName>
    </recommendedName>
</protein>
<comment type="caution">
    <text evidence="4">The sequence shown here is derived from an EMBL/GenBank/DDBJ whole genome shotgun (WGS) entry which is preliminary data.</text>
</comment>
<feature type="chain" id="PRO_5031418663" description="EF-hand domain-containing protein" evidence="2">
    <location>
        <begin position="18"/>
        <end position="127"/>
    </location>
</feature>
<dbReference type="Proteomes" id="UP000546200">
    <property type="component" value="Unassembled WGS sequence"/>
</dbReference>
<evidence type="ECO:0000256" key="1">
    <source>
        <dbReference type="SAM" id="MobiDB-lite"/>
    </source>
</evidence>
<sequence>MRSIPAALLLSACAALTACGNTAKQEQAEADKRAAGFVPPSVMSRLDYGSMVERRFHALDRDGDNMVSADELPRQDSRLTALDKDKDGRISSEEWGQGMIGRFDRLDANRDGSLTTDERAAEGRMKR</sequence>
<dbReference type="Gene3D" id="1.10.238.10">
    <property type="entry name" value="EF-hand"/>
    <property type="match status" value="1"/>
</dbReference>
<feature type="region of interest" description="Disordered" evidence="1">
    <location>
        <begin position="106"/>
        <end position="127"/>
    </location>
</feature>
<dbReference type="SUPFAM" id="SSF47473">
    <property type="entry name" value="EF-hand"/>
    <property type="match status" value="1"/>
</dbReference>
<dbReference type="RefSeq" id="WP_184057199.1">
    <property type="nucleotide sequence ID" value="NZ_JACIJK010000005.1"/>
</dbReference>
<dbReference type="PROSITE" id="PS50222">
    <property type="entry name" value="EF_HAND_2"/>
    <property type="match status" value="1"/>
</dbReference>
<evidence type="ECO:0000313" key="4">
    <source>
        <dbReference type="EMBL" id="MBB5715173.1"/>
    </source>
</evidence>
<feature type="domain" description="EF-hand" evidence="3">
    <location>
        <begin position="70"/>
        <end position="105"/>
    </location>
</feature>
<evidence type="ECO:0000259" key="3">
    <source>
        <dbReference type="PROSITE" id="PS50222"/>
    </source>
</evidence>
<dbReference type="AlphaFoldDB" id="A0A7W9BDH2"/>
<feature type="signal peptide" evidence="2">
    <location>
        <begin position="1"/>
        <end position="17"/>
    </location>
</feature>
<dbReference type="GO" id="GO:0005509">
    <property type="term" value="F:calcium ion binding"/>
    <property type="evidence" value="ECO:0007669"/>
    <property type="project" value="InterPro"/>
</dbReference>
<dbReference type="EMBL" id="JACIJK010000005">
    <property type="protein sequence ID" value="MBB5715173.1"/>
    <property type="molecule type" value="Genomic_DNA"/>
</dbReference>
<dbReference type="PROSITE" id="PS00018">
    <property type="entry name" value="EF_HAND_1"/>
    <property type="match status" value="1"/>
</dbReference>
<organism evidence="4 5">
    <name type="scientific">Sphingomonas aerophila</name>
    <dbReference type="NCBI Taxonomy" id="1344948"/>
    <lineage>
        <taxon>Bacteria</taxon>
        <taxon>Pseudomonadati</taxon>
        <taxon>Pseudomonadota</taxon>
        <taxon>Alphaproteobacteria</taxon>
        <taxon>Sphingomonadales</taxon>
        <taxon>Sphingomonadaceae</taxon>
        <taxon>Sphingomonas</taxon>
    </lineage>
</organism>
<dbReference type="InterPro" id="IPR011992">
    <property type="entry name" value="EF-hand-dom_pair"/>
</dbReference>
<accession>A0A7W9BDH2</accession>